<protein>
    <submittedName>
        <fullName evidence="2">SH3 domain-containing protein</fullName>
    </submittedName>
</protein>
<name>A0ABS0SKV4_9FLAO</name>
<evidence type="ECO:0000313" key="2">
    <source>
        <dbReference type="EMBL" id="MBI1646399.1"/>
    </source>
</evidence>
<keyword evidence="1" id="KW-0732">Signal</keyword>
<gene>
    <name evidence="2" type="ORF">I7X30_04920</name>
</gene>
<evidence type="ECO:0000313" key="3">
    <source>
        <dbReference type="Proteomes" id="UP000641139"/>
    </source>
</evidence>
<dbReference type="Proteomes" id="UP000641139">
    <property type="component" value="Unassembled WGS sequence"/>
</dbReference>
<dbReference type="EMBL" id="JAEFDC010000003">
    <property type="protein sequence ID" value="MBI1646399.1"/>
    <property type="molecule type" value="Genomic_DNA"/>
</dbReference>
<feature type="signal peptide" evidence="1">
    <location>
        <begin position="1"/>
        <end position="17"/>
    </location>
</feature>
<evidence type="ECO:0000256" key="1">
    <source>
        <dbReference type="SAM" id="SignalP"/>
    </source>
</evidence>
<dbReference type="RefSeq" id="WP_198466244.1">
    <property type="nucleotide sequence ID" value="NZ_JAEFDC010000003.1"/>
</dbReference>
<feature type="chain" id="PRO_5046148279" evidence="1">
    <location>
        <begin position="18"/>
        <end position="233"/>
    </location>
</feature>
<organism evidence="2 3">
    <name type="scientific">Capnocytophaga periodontitidis</name>
    <dbReference type="NCBI Taxonomy" id="2795027"/>
    <lineage>
        <taxon>Bacteria</taxon>
        <taxon>Pseudomonadati</taxon>
        <taxon>Bacteroidota</taxon>
        <taxon>Flavobacteriia</taxon>
        <taxon>Flavobacteriales</taxon>
        <taxon>Flavobacteriaceae</taxon>
        <taxon>Capnocytophaga</taxon>
    </lineage>
</organism>
<sequence>MKHLLILFFLLTTNAFAQGPFGDYAVVKDKDGYVNIRAKENVKSKIVGTLPNNTLVYGFFDKEYNPTNWIEVDKGYVHQSRLKKISDFRAIEVKVQGNSIIFDDKDVKVTITKQKFDKTKHKITKKEHDGWTELIIDGKAIYGIDIYGGNDDSLPEDHYKSITVTMKGKNVPIPKSAYDDLYQIFYFSSSVYYDKEAEALYILAHNSENASAYEVCWQIVKGEYKGRVIGYPL</sequence>
<dbReference type="Gene3D" id="2.30.30.40">
    <property type="entry name" value="SH3 Domains"/>
    <property type="match status" value="1"/>
</dbReference>
<keyword evidence="3" id="KW-1185">Reference proteome</keyword>
<comment type="caution">
    <text evidence="2">The sequence shown here is derived from an EMBL/GenBank/DDBJ whole genome shotgun (WGS) entry which is preliminary data.</text>
</comment>
<reference evidence="2 3" key="1">
    <citation type="journal article" date="2021" name="Int. J. Syst. Evol. Microbiol.">
        <title>Capnocytophaga periodontitidis sp. nov., isolated from subgingival plaque of periodontitis patient.</title>
        <authorList>
            <person name="Zhang Y."/>
            <person name="Qiao D."/>
            <person name="Shi W."/>
            <person name="Wu D."/>
            <person name="Cai M."/>
        </authorList>
    </citation>
    <scope>NUCLEOTIDE SEQUENCE [LARGE SCALE GENOMIC DNA]</scope>
    <source>
        <strain evidence="2 3">051621</strain>
    </source>
</reference>
<accession>A0ABS0SKV4</accession>
<proteinExistence type="predicted"/>